<evidence type="ECO:0000256" key="1">
    <source>
        <dbReference type="SAM" id="Phobius"/>
    </source>
</evidence>
<gene>
    <name evidence="2" type="ORF">FQ154_05365</name>
</gene>
<dbReference type="Proteomes" id="UP000323856">
    <property type="component" value="Unassembled WGS sequence"/>
</dbReference>
<accession>A0A5B0EJB7</accession>
<protein>
    <recommendedName>
        <fullName evidence="4">DUF2267 domain-containing protein</fullName>
    </recommendedName>
</protein>
<evidence type="ECO:0008006" key="4">
    <source>
        <dbReference type="Google" id="ProtNLM"/>
    </source>
</evidence>
<organism evidence="2 3">
    <name type="scientific">Paeniglutamicibacter gangotriensis</name>
    <dbReference type="NCBI Taxonomy" id="254787"/>
    <lineage>
        <taxon>Bacteria</taxon>
        <taxon>Bacillati</taxon>
        <taxon>Actinomycetota</taxon>
        <taxon>Actinomycetes</taxon>
        <taxon>Micrococcales</taxon>
        <taxon>Micrococcaceae</taxon>
        <taxon>Paeniglutamicibacter</taxon>
    </lineage>
</organism>
<feature type="transmembrane region" description="Helical" evidence="1">
    <location>
        <begin position="306"/>
        <end position="335"/>
    </location>
</feature>
<dbReference type="EMBL" id="VOBL01000004">
    <property type="protein sequence ID" value="KAA0978778.1"/>
    <property type="molecule type" value="Genomic_DNA"/>
</dbReference>
<evidence type="ECO:0000313" key="2">
    <source>
        <dbReference type="EMBL" id="KAA0978778.1"/>
    </source>
</evidence>
<sequence length="401" mass="43759">MLNWYSLRPPTRRAALPRPAAPIRPQSVAHVRTAASEMDTQPAKKLVVGLIADPGMPLSFAKGLSSSLPSVLENMLDSGSEWSVEVAEFSLPLDDLGEIELNSHSAKLRKENNWDYLVYLTDLPKYENGEPLVASHNVGYGSAIVVLSALGIVRRARVRRALVQVLAALHGVGDPFLKEDGQVSTSADPFSVERRTQAATANEDAFETSKGLRGRFLLLAGMVRSNRPWRLVPSLSSAMAAALATGAFGVFYTSIWSMADFLPPSRLTVISMLSVVIMGSWLVLHNGLWERPVGTRHREKRVMYNLATLMTIFSAIVMMYLVLFAIILAGALIIIDAGFLSQSLGHDVGFAEYVNLSWLSASLGTIAGAVGSSLDNVDSVRKATFSHREVERRQINMHQDS</sequence>
<feature type="transmembrane region" description="Helical" evidence="1">
    <location>
        <begin position="231"/>
        <end position="255"/>
    </location>
</feature>
<keyword evidence="1" id="KW-1133">Transmembrane helix</keyword>
<dbReference type="OrthoDB" id="8477132at2"/>
<reference evidence="2 3" key="1">
    <citation type="submission" date="2019-07" db="EMBL/GenBank/DDBJ databases">
        <title>Analysis of the biochemical properties, biological activity and biotechnological potential of siderophores and biosurfactants produced by Antarctic psychrotolerant bacteria.</title>
        <authorList>
            <person name="Styczynski M."/>
            <person name="Krucon T."/>
            <person name="Decewicz P."/>
            <person name="Dziewit L."/>
        </authorList>
    </citation>
    <scope>NUCLEOTIDE SEQUENCE [LARGE SCALE GENOMIC DNA]</scope>
    <source>
        <strain evidence="2 3">ANT_H27</strain>
    </source>
</reference>
<proteinExistence type="predicted"/>
<feature type="transmembrane region" description="Helical" evidence="1">
    <location>
        <begin position="267"/>
        <end position="285"/>
    </location>
</feature>
<keyword evidence="1" id="KW-0472">Membrane</keyword>
<comment type="caution">
    <text evidence="2">The sequence shown here is derived from an EMBL/GenBank/DDBJ whole genome shotgun (WGS) entry which is preliminary data.</text>
</comment>
<evidence type="ECO:0000313" key="3">
    <source>
        <dbReference type="Proteomes" id="UP000323856"/>
    </source>
</evidence>
<name>A0A5B0EJB7_9MICC</name>
<feature type="transmembrane region" description="Helical" evidence="1">
    <location>
        <begin position="355"/>
        <end position="374"/>
    </location>
</feature>
<keyword evidence="1" id="KW-0812">Transmembrane</keyword>
<dbReference type="AlphaFoldDB" id="A0A5B0EJB7"/>
<feature type="transmembrane region" description="Helical" evidence="1">
    <location>
        <begin position="133"/>
        <end position="153"/>
    </location>
</feature>